<name>A0A117NJ61_PICGL</name>
<dbReference type="EMBL" id="LKAM01000001">
    <property type="protein sequence ID" value="KUM51021.1"/>
    <property type="molecule type" value="Genomic_DNA"/>
</dbReference>
<reference evidence="1" key="1">
    <citation type="journal article" date="2015" name="Genome Biol. Evol.">
        <title>Organellar Genomes of White Spruce (Picea glauca): Assembly and Annotation.</title>
        <authorList>
            <person name="Jackman S.D."/>
            <person name="Warren R.L."/>
            <person name="Gibb E.A."/>
            <person name="Vandervalk B.P."/>
            <person name="Mohamadi H."/>
            <person name="Chu J."/>
            <person name="Raymond A."/>
            <person name="Pleasance S."/>
            <person name="Coope R."/>
            <person name="Wildung M.R."/>
            <person name="Ritland C.E."/>
            <person name="Bousquet J."/>
            <person name="Jones S.J."/>
            <person name="Bohlmann J."/>
            <person name="Birol I."/>
        </authorList>
    </citation>
    <scope>NUCLEOTIDE SEQUENCE [LARGE SCALE GENOMIC DNA]</scope>
    <source>
        <tissue evidence="1">Flushing bud</tissue>
    </source>
</reference>
<keyword evidence="1" id="KW-0496">Mitochondrion</keyword>
<gene>
    <name evidence="1" type="ORF">ABT39_MTgene867</name>
</gene>
<proteinExistence type="predicted"/>
<organism evidence="1">
    <name type="scientific">Picea glauca</name>
    <name type="common">White spruce</name>
    <name type="synonym">Pinus glauca</name>
    <dbReference type="NCBI Taxonomy" id="3330"/>
    <lineage>
        <taxon>Eukaryota</taxon>
        <taxon>Viridiplantae</taxon>
        <taxon>Streptophyta</taxon>
        <taxon>Embryophyta</taxon>
        <taxon>Tracheophyta</taxon>
        <taxon>Spermatophyta</taxon>
        <taxon>Pinopsida</taxon>
        <taxon>Pinidae</taxon>
        <taxon>Conifers I</taxon>
        <taxon>Pinales</taxon>
        <taxon>Pinaceae</taxon>
        <taxon>Picea</taxon>
    </lineage>
</organism>
<protein>
    <submittedName>
        <fullName evidence="1">Uncharacterized protein</fullName>
    </submittedName>
</protein>
<accession>A0A117NJ61</accession>
<evidence type="ECO:0000313" key="1">
    <source>
        <dbReference type="EMBL" id="KUM51021.1"/>
    </source>
</evidence>
<geneLocation type="mitochondrion" evidence="1"/>
<sequence>MQCNPEAMYVRRLLSIPGIYAHPMLPTNKHNHMYGMPRMDYYAEISDGKYIYSEAGSGNASV</sequence>
<dbReference type="AlphaFoldDB" id="A0A117NJ61"/>
<comment type="caution">
    <text evidence="1">The sequence shown here is derived from an EMBL/GenBank/DDBJ whole genome shotgun (WGS) entry which is preliminary data.</text>
</comment>